<evidence type="ECO:0000313" key="2">
    <source>
        <dbReference type="EMBL" id="KAK3945961.1"/>
    </source>
</evidence>
<accession>A0AAN6NHM1</accession>
<dbReference type="EMBL" id="MU853753">
    <property type="protein sequence ID" value="KAK3945961.1"/>
    <property type="molecule type" value="Genomic_DNA"/>
</dbReference>
<protein>
    <submittedName>
        <fullName evidence="2">Uncharacterized protein</fullName>
    </submittedName>
</protein>
<organism evidence="2 3">
    <name type="scientific">Diplogelasinospora grovesii</name>
    <dbReference type="NCBI Taxonomy" id="303347"/>
    <lineage>
        <taxon>Eukaryota</taxon>
        <taxon>Fungi</taxon>
        <taxon>Dikarya</taxon>
        <taxon>Ascomycota</taxon>
        <taxon>Pezizomycotina</taxon>
        <taxon>Sordariomycetes</taxon>
        <taxon>Sordariomycetidae</taxon>
        <taxon>Sordariales</taxon>
        <taxon>Diplogelasinosporaceae</taxon>
        <taxon>Diplogelasinospora</taxon>
    </lineage>
</organism>
<evidence type="ECO:0000256" key="1">
    <source>
        <dbReference type="SAM" id="MobiDB-lite"/>
    </source>
</evidence>
<evidence type="ECO:0000313" key="3">
    <source>
        <dbReference type="Proteomes" id="UP001303473"/>
    </source>
</evidence>
<reference evidence="3" key="1">
    <citation type="journal article" date="2023" name="Mol. Phylogenet. Evol.">
        <title>Genome-scale phylogeny and comparative genomics of the fungal order Sordariales.</title>
        <authorList>
            <person name="Hensen N."/>
            <person name="Bonometti L."/>
            <person name="Westerberg I."/>
            <person name="Brannstrom I.O."/>
            <person name="Guillou S."/>
            <person name="Cros-Aarteil S."/>
            <person name="Calhoun S."/>
            <person name="Haridas S."/>
            <person name="Kuo A."/>
            <person name="Mondo S."/>
            <person name="Pangilinan J."/>
            <person name="Riley R."/>
            <person name="LaButti K."/>
            <person name="Andreopoulos B."/>
            <person name="Lipzen A."/>
            <person name="Chen C."/>
            <person name="Yan M."/>
            <person name="Daum C."/>
            <person name="Ng V."/>
            <person name="Clum A."/>
            <person name="Steindorff A."/>
            <person name="Ohm R.A."/>
            <person name="Martin F."/>
            <person name="Silar P."/>
            <person name="Natvig D.O."/>
            <person name="Lalanne C."/>
            <person name="Gautier V."/>
            <person name="Ament-Velasquez S.L."/>
            <person name="Kruys A."/>
            <person name="Hutchinson M.I."/>
            <person name="Powell A.J."/>
            <person name="Barry K."/>
            <person name="Miller A.N."/>
            <person name="Grigoriev I.V."/>
            <person name="Debuchy R."/>
            <person name="Gladieux P."/>
            <person name="Hiltunen Thoren M."/>
            <person name="Johannesson H."/>
        </authorList>
    </citation>
    <scope>NUCLEOTIDE SEQUENCE [LARGE SCALE GENOMIC DNA]</scope>
    <source>
        <strain evidence="3">CBS 340.73</strain>
    </source>
</reference>
<dbReference type="Proteomes" id="UP001303473">
    <property type="component" value="Unassembled WGS sequence"/>
</dbReference>
<sequence>MARPHSPLDPTTASETTMCSPRSPTGSFLSDGESDAKLPASDDGVGFDADELLEEEEEEDPDRDLDSDPHPDAPASAAAFRCIHAFDVVLAGSARTQPVELFFHPEWNATDEPAAVHFGRQSTASVALGPTRKQLEEEGGGDDVATLTIESEPVRFVPLQTLAAREEASRANAGFVPPECGSSWWQRRLRTCSTAPLLWAMVSLVFAIGLNVYWTPPTPAPSKLEFQDTYIKAAQQYTDAVLGLALVGTSSDMSVDLSSDMSAGLSYLASEMRTLCQQSLHLEKRRPELKQQCHDYHQACALATDANRVFGFGKRLAVAGLLEDEAISLRQLSDFLDDKDLKSQEDLEEDERDARIAMWRRHYTAELLLDHLPDWRKLWEETTAQLGALEQPLRQMDHLAGYITDGFEFEIRGSRGSSLPPQAAQDIKYSLNLLRSKYLPYATALLNQTVMAGPMLNATKEEMQALHTTLVSCFVIPGQSKYSPSLFPALLAALLRWFQWWWPSPAYRAQALLCPLALEDPFYSSIPLEDAVIMLCSRVREVDVY</sequence>
<name>A0AAN6NHM1_9PEZI</name>
<feature type="compositionally biased region" description="Polar residues" evidence="1">
    <location>
        <begin position="9"/>
        <end position="28"/>
    </location>
</feature>
<gene>
    <name evidence="2" type="ORF">QBC46DRAFT_336126</name>
</gene>
<dbReference type="AlphaFoldDB" id="A0AAN6NHM1"/>
<comment type="caution">
    <text evidence="2">The sequence shown here is derived from an EMBL/GenBank/DDBJ whole genome shotgun (WGS) entry which is preliminary data.</text>
</comment>
<keyword evidence="3" id="KW-1185">Reference proteome</keyword>
<proteinExistence type="predicted"/>
<feature type="compositionally biased region" description="Acidic residues" evidence="1">
    <location>
        <begin position="48"/>
        <end position="63"/>
    </location>
</feature>
<feature type="region of interest" description="Disordered" evidence="1">
    <location>
        <begin position="1"/>
        <end position="74"/>
    </location>
</feature>